<feature type="non-terminal residue" evidence="1">
    <location>
        <position position="1"/>
    </location>
</feature>
<reference evidence="1" key="1">
    <citation type="submission" date="2021-06" db="EMBL/GenBank/DDBJ databases">
        <authorList>
            <person name="Kallberg Y."/>
            <person name="Tangrot J."/>
            <person name="Rosling A."/>
        </authorList>
    </citation>
    <scope>NUCLEOTIDE SEQUENCE</scope>
    <source>
        <strain evidence="1">MA461A</strain>
    </source>
</reference>
<gene>
    <name evidence="1" type="ORF">RPERSI_LOCUS14518</name>
</gene>
<proteinExistence type="predicted"/>
<comment type="caution">
    <text evidence="1">The sequence shown here is derived from an EMBL/GenBank/DDBJ whole genome shotgun (WGS) entry which is preliminary data.</text>
</comment>
<dbReference type="EMBL" id="CAJVQC010033587">
    <property type="protein sequence ID" value="CAG8754313.1"/>
    <property type="molecule type" value="Genomic_DNA"/>
</dbReference>
<evidence type="ECO:0000313" key="1">
    <source>
        <dbReference type="EMBL" id="CAG8754313.1"/>
    </source>
</evidence>
<protein>
    <submittedName>
        <fullName evidence="1">29400_t:CDS:1</fullName>
    </submittedName>
</protein>
<sequence length="111" mass="12560">ENQVIPCSDAPPFATADITVTPGEERFDINGTVTTNFNIAEGDEFTAEYFYGNSSEGFIDHICERLKNCPTREYHIADFNDRKDRTVLYIQVKIFFNITIKACGQINPPFA</sequence>
<evidence type="ECO:0000313" key="2">
    <source>
        <dbReference type="Proteomes" id="UP000789920"/>
    </source>
</evidence>
<name>A0ACA9QP95_9GLOM</name>
<dbReference type="Proteomes" id="UP000789920">
    <property type="component" value="Unassembled WGS sequence"/>
</dbReference>
<keyword evidence="2" id="KW-1185">Reference proteome</keyword>
<organism evidence="1 2">
    <name type="scientific">Racocetra persica</name>
    <dbReference type="NCBI Taxonomy" id="160502"/>
    <lineage>
        <taxon>Eukaryota</taxon>
        <taxon>Fungi</taxon>
        <taxon>Fungi incertae sedis</taxon>
        <taxon>Mucoromycota</taxon>
        <taxon>Glomeromycotina</taxon>
        <taxon>Glomeromycetes</taxon>
        <taxon>Diversisporales</taxon>
        <taxon>Gigasporaceae</taxon>
        <taxon>Racocetra</taxon>
    </lineage>
</organism>
<accession>A0ACA9QP95</accession>